<dbReference type="PROSITE" id="PS50855">
    <property type="entry name" value="COX1"/>
    <property type="match status" value="1"/>
</dbReference>
<dbReference type="InterPro" id="IPR000883">
    <property type="entry name" value="Cyt_C_Oxase_1"/>
</dbReference>
<dbReference type="AlphaFoldDB" id="A0AA51M9C9"/>
<keyword evidence="22 24" id="KW-0472">Membrane</keyword>
<feature type="transmembrane region" description="Helical" evidence="25">
    <location>
        <begin position="410"/>
        <end position="428"/>
    </location>
</feature>
<comment type="subunit">
    <text evidence="6">Component of the cytochrome c oxidase (complex IV, CIV), a multisubunit enzyme composed of a catalytic core of 3 subunits and several supernumerary subunits. The complex exists as a monomer or a dimer and forms supercomplexes (SCs) in the inner mitochondrial membrane with ubiquinol-cytochrome c oxidoreductase (cytochrome b-c1 complex, complex III, CIII).</text>
</comment>
<dbReference type="EMBL" id="OR333979">
    <property type="protein sequence ID" value="WML69305.1"/>
    <property type="molecule type" value="Genomic_DNA"/>
</dbReference>
<dbReference type="FunFam" id="1.20.210.10:FF:000001">
    <property type="entry name" value="Cytochrome c oxidase subunit 1"/>
    <property type="match status" value="1"/>
</dbReference>
<dbReference type="PROSITE" id="PS00077">
    <property type="entry name" value="COX1_CUB"/>
    <property type="match status" value="1"/>
</dbReference>
<dbReference type="PRINTS" id="PR01165">
    <property type="entry name" value="CYCOXIDASEI"/>
</dbReference>
<evidence type="ECO:0000256" key="9">
    <source>
        <dbReference type="ARBA" id="ARBA00022448"/>
    </source>
</evidence>
<dbReference type="EC" id="7.1.1.9" evidence="7 24"/>
<evidence type="ECO:0000256" key="7">
    <source>
        <dbReference type="ARBA" id="ARBA00012949"/>
    </source>
</evidence>
<keyword evidence="18 25" id="KW-1133">Transmembrane helix</keyword>
<keyword evidence="14 24" id="KW-0999">Mitochondrion inner membrane</keyword>
<feature type="transmembrane region" description="Helical" evidence="25">
    <location>
        <begin position="337"/>
        <end position="357"/>
    </location>
</feature>
<feature type="transmembrane region" description="Helical" evidence="25">
    <location>
        <begin position="144"/>
        <end position="169"/>
    </location>
</feature>
<name>A0AA51M9C9_9DIPT</name>
<evidence type="ECO:0000259" key="26">
    <source>
        <dbReference type="PROSITE" id="PS50855"/>
    </source>
</evidence>
<dbReference type="CTD" id="4512"/>
<evidence type="ECO:0000256" key="22">
    <source>
        <dbReference type="ARBA" id="ARBA00023136"/>
    </source>
</evidence>
<evidence type="ECO:0000256" key="19">
    <source>
        <dbReference type="ARBA" id="ARBA00023004"/>
    </source>
</evidence>
<dbReference type="InterPro" id="IPR023616">
    <property type="entry name" value="Cyt_c_oxase-like_su1_dom"/>
</dbReference>
<evidence type="ECO:0000313" key="27">
    <source>
        <dbReference type="EMBL" id="WML69305.1"/>
    </source>
</evidence>
<keyword evidence="21 24" id="KW-0496">Mitochondrion</keyword>
<comment type="function">
    <text evidence="24">Component of the cytochrome c oxidase, the last enzyme in the mitochondrial electron transport chain which drives oxidative phosphorylation. The respiratory chain contains 3 multisubunit complexes succinate dehydrogenase (complex II, CII), ubiquinol-cytochrome c oxidoreductase (cytochrome b-c1 complex, complex III, CIII) and cytochrome c oxidase (complex IV, CIV), that cooperate to transfer electrons derived from NADH and succinate to molecular oxygen, creating an electrochemical gradient over the inner membrane that drives transmembrane transport and the ATP synthase. Cytochrome c oxidase is the component of the respiratory chain that catalyzes the reduction of oxygen to water. Electrons originating from reduced cytochrome c in the intermembrane space (IMS) are transferred via the dinuclear copper A center (CU(A)) of subunit 2 and heme A of subunit 1 to the active site in subunit 1, a binuclear center (BNC) formed by heme A3 and copper B (CU(B)). The BNC reduces molecular oxygen to 2 water molecules using 4 electrons from cytochrome c in the IMS and 4 protons from the mitochondrial matrix.</text>
</comment>
<keyword evidence="17 24" id="KW-0249">Electron transport</keyword>
<dbReference type="GO" id="GO:0045277">
    <property type="term" value="C:respiratory chain complex IV"/>
    <property type="evidence" value="ECO:0007669"/>
    <property type="project" value="InterPro"/>
</dbReference>
<dbReference type="CDD" id="cd01663">
    <property type="entry name" value="Cyt_c_Oxidase_I"/>
    <property type="match status" value="1"/>
</dbReference>
<comment type="subcellular location">
    <subcellularLocation>
        <location evidence="3 24">Mitochondrion inner membrane</location>
        <topology evidence="3 24">Multi-pass membrane protein</topology>
    </subcellularLocation>
</comment>
<dbReference type="PANTHER" id="PTHR10422:SF18">
    <property type="entry name" value="CYTOCHROME C OXIDASE SUBUNIT 1"/>
    <property type="match status" value="1"/>
</dbReference>
<feature type="transmembrane region" description="Helical" evidence="25">
    <location>
        <begin position="102"/>
        <end position="124"/>
    </location>
</feature>
<evidence type="ECO:0000256" key="10">
    <source>
        <dbReference type="ARBA" id="ARBA00022617"/>
    </source>
</evidence>
<dbReference type="PANTHER" id="PTHR10422">
    <property type="entry name" value="CYTOCHROME C OXIDASE SUBUNIT 1"/>
    <property type="match status" value="1"/>
</dbReference>
<dbReference type="GO" id="GO:0006123">
    <property type="term" value="P:mitochondrial electron transport, cytochrome c to oxygen"/>
    <property type="evidence" value="ECO:0007669"/>
    <property type="project" value="TreeGrafter"/>
</dbReference>
<feature type="transmembrane region" description="Helical" evidence="25">
    <location>
        <begin position="301"/>
        <end position="325"/>
    </location>
</feature>
<keyword evidence="11 24" id="KW-0679">Respiratory chain</keyword>
<comment type="cofactor">
    <cofactor evidence="2">
        <name>heme</name>
        <dbReference type="ChEBI" id="CHEBI:30413"/>
    </cofactor>
</comment>
<keyword evidence="15" id="KW-0460">Magnesium</keyword>
<dbReference type="GO" id="GO:0015990">
    <property type="term" value="P:electron transport coupled proton transport"/>
    <property type="evidence" value="ECO:0007669"/>
    <property type="project" value="TreeGrafter"/>
</dbReference>
<dbReference type="RefSeq" id="YP_010950964.1">
    <property type="nucleotide sequence ID" value="NC_082827.1"/>
</dbReference>
<evidence type="ECO:0000256" key="20">
    <source>
        <dbReference type="ARBA" id="ARBA00023008"/>
    </source>
</evidence>
<dbReference type="GO" id="GO:0005743">
    <property type="term" value="C:mitochondrial inner membrane"/>
    <property type="evidence" value="ECO:0007669"/>
    <property type="project" value="UniProtKB-SubCell"/>
</dbReference>
<evidence type="ECO:0000256" key="17">
    <source>
        <dbReference type="ARBA" id="ARBA00022982"/>
    </source>
</evidence>
<evidence type="ECO:0000256" key="21">
    <source>
        <dbReference type="ARBA" id="ARBA00023128"/>
    </source>
</evidence>
<comment type="similarity">
    <text evidence="5 24">Belongs to the heme-copper respiratory oxidase family.</text>
</comment>
<keyword evidence="13 24" id="KW-0479">Metal-binding</keyword>
<keyword evidence="19 24" id="KW-0408">Iron</keyword>
<geneLocation type="mitochondrion" evidence="27"/>
<evidence type="ECO:0000256" key="15">
    <source>
        <dbReference type="ARBA" id="ARBA00022842"/>
    </source>
</evidence>
<evidence type="ECO:0000256" key="3">
    <source>
        <dbReference type="ARBA" id="ARBA00004448"/>
    </source>
</evidence>
<dbReference type="SUPFAM" id="SSF81442">
    <property type="entry name" value="Cytochrome c oxidase subunit I-like"/>
    <property type="match status" value="1"/>
</dbReference>
<dbReference type="Gene3D" id="1.20.210.10">
    <property type="entry name" value="Cytochrome c oxidase-like, subunit I domain"/>
    <property type="match status" value="1"/>
</dbReference>
<evidence type="ECO:0000256" key="4">
    <source>
        <dbReference type="ARBA" id="ARBA00004673"/>
    </source>
</evidence>
<feature type="transmembrane region" description="Helical" evidence="25">
    <location>
        <begin position="448"/>
        <end position="471"/>
    </location>
</feature>
<feature type="domain" description="Cytochrome oxidase subunit I profile" evidence="26">
    <location>
        <begin position="1"/>
        <end position="510"/>
    </location>
</feature>
<evidence type="ECO:0000256" key="24">
    <source>
        <dbReference type="RuleBase" id="RU000369"/>
    </source>
</evidence>
<dbReference type="InterPro" id="IPR023615">
    <property type="entry name" value="Cyt_c_Oxase_su1_BS"/>
</dbReference>
<dbReference type="GeneID" id="84879093"/>
<dbReference type="InterPro" id="IPR036927">
    <property type="entry name" value="Cyt_c_oxase-like_su1_sf"/>
</dbReference>
<keyword evidence="9 24" id="KW-0813">Transport</keyword>
<dbReference type="GO" id="GO:0004129">
    <property type="term" value="F:cytochrome-c oxidase activity"/>
    <property type="evidence" value="ECO:0007669"/>
    <property type="project" value="UniProtKB-EC"/>
</dbReference>
<feature type="transmembrane region" description="Helical" evidence="25">
    <location>
        <begin position="377"/>
        <end position="398"/>
    </location>
</feature>
<evidence type="ECO:0000256" key="12">
    <source>
        <dbReference type="ARBA" id="ARBA00022692"/>
    </source>
</evidence>
<feature type="transmembrane region" description="Helical" evidence="25">
    <location>
        <begin position="12"/>
        <end position="35"/>
    </location>
</feature>
<evidence type="ECO:0000256" key="18">
    <source>
        <dbReference type="ARBA" id="ARBA00022989"/>
    </source>
</evidence>
<comment type="catalytic activity">
    <reaction evidence="23">
        <text>4 Fe(II)-[cytochrome c] + O2 + 8 H(+)(in) = 4 Fe(III)-[cytochrome c] + 2 H2O + 4 H(+)(out)</text>
        <dbReference type="Rhea" id="RHEA:11436"/>
        <dbReference type="Rhea" id="RHEA-COMP:10350"/>
        <dbReference type="Rhea" id="RHEA-COMP:14399"/>
        <dbReference type="ChEBI" id="CHEBI:15377"/>
        <dbReference type="ChEBI" id="CHEBI:15378"/>
        <dbReference type="ChEBI" id="CHEBI:15379"/>
        <dbReference type="ChEBI" id="CHEBI:29033"/>
        <dbReference type="ChEBI" id="CHEBI:29034"/>
        <dbReference type="EC" id="7.1.1.9"/>
    </reaction>
    <physiologicalReaction direction="left-to-right" evidence="23">
        <dbReference type="Rhea" id="RHEA:11437"/>
    </physiologicalReaction>
</comment>
<organism evidence="27">
    <name type="scientific">Thienemanniella curva</name>
    <dbReference type="NCBI Taxonomy" id="3025417"/>
    <lineage>
        <taxon>Eukaryota</taxon>
        <taxon>Metazoa</taxon>
        <taxon>Ecdysozoa</taxon>
        <taxon>Arthropoda</taxon>
        <taxon>Hexapoda</taxon>
        <taxon>Insecta</taxon>
        <taxon>Pterygota</taxon>
        <taxon>Neoptera</taxon>
        <taxon>Endopterygota</taxon>
        <taxon>Diptera</taxon>
        <taxon>Nematocera</taxon>
        <taxon>Chironomoidea</taxon>
        <taxon>Chironomidae</taxon>
        <taxon>Thienemanniella</taxon>
    </lineage>
</organism>
<evidence type="ECO:0000256" key="5">
    <source>
        <dbReference type="ARBA" id="ARBA00009578"/>
    </source>
</evidence>
<accession>A0AA51M9C9</accession>
<feature type="transmembrane region" description="Helical" evidence="25">
    <location>
        <begin position="268"/>
        <end position="289"/>
    </location>
</feature>
<comment type="pathway">
    <text evidence="4 24">Energy metabolism; oxidative phosphorylation.</text>
</comment>
<keyword evidence="20 24" id="KW-0186">Copper</keyword>
<evidence type="ECO:0000256" key="25">
    <source>
        <dbReference type="SAM" id="Phobius"/>
    </source>
</evidence>
<evidence type="ECO:0000256" key="16">
    <source>
        <dbReference type="ARBA" id="ARBA00022967"/>
    </source>
</evidence>
<keyword evidence="10 24" id="KW-0349">Heme</keyword>
<evidence type="ECO:0000256" key="13">
    <source>
        <dbReference type="ARBA" id="ARBA00022723"/>
    </source>
</evidence>
<reference evidence="27" key="1">
    <citation type="journal article" date="2023" name="Arch. Insect Biochem. Physiol.">
        <title>New data on mitogenomes of Thienemanniella Kieffer, 1911 (Diptera: Chironomidae, Orthocladiinae).</title>
        <authorList>
            <person name="Lin X.-L."/>
        </authorList>
    </citation>
    <scope>NUCLEOTIDE SEQUENCE</scope>
</reference>
<evidence type="ECO:0000256" key="6">
    <source>
        <dbReference type="ARBA" id="ARBA00011164"/>
    </source>
</evidence>
<dbReference type="Pfam" id="PF00115">
    <property type="entry name" value="COX1"/>
    <property type="match status" value="1"/>
</dbReference>
<evidence type="ECO:0000256" key="23">
    <source>
        <dbReference type="ARBA" id="ARBA00049512"/>
    </source>
</evidence>
<evidence type="ECO:0000256" key="8">
    <source>
        <dbReference type="ARBA" id="ARBA00015947"/>
    </source>
</evidence>
<dbReference type="InterPro" id="IPR033944">
    <property type="entry name" value="Cyt_c_oxase_su1_dom"/>
</dbReference>
<evidence type="ECO:0000256" key="2">
    <source>
        <dbReference type="ARBA" id="ARBA00001971"/>
    </source>
</evidence>
<evidence type="ECO:0000256" key="1">
    <source>
        <dbReference type="ARBA" id="ARBA00001935"/>
    </source>
</evidence>
<evidence type="ECO:0000256" key="14">
    <source>
        <dbReference type="ARBA" id="ARBA00022792"/>
    </source>
</evidence>
<dbReference type="GO" id="GO:0046872">
    <property type="term" value="F:metal ion binding"/>
    <property type="evidence" value="ECO:0007669"/>
    <property type="project" value="UniProtKB-KW"/>
</dbReference>
<protein>
    <recommendedName>
        <fullName evidence="8 24">Cytochrome c oxidase subunit 1</fullName>
        <ecNumber evidence="7 24">7.1.1.9</ecNumber>
    </recommendedName>
</protein>
<dbReference type="GO" id="GO:0020037">
    <property type="term" value="F:heme binding"/>
    <property type="evidence" value="ECO:0007669"/>
    <property type="project" value="InterPro"/>
</dbReference>
<comment type="cofactor">
    <cofactor evidence="1">
        <name>Cu cation</name>
        <dbReference type="ChEBI" id="CHEBI:23378"/>
    </cofactor>
</comment>
<feature type="transmembrane region" description="Helical" evidence="25">
    <location>
        <begin position="181"/>
        <end position="208"/>
    </location>
</feature>
<proteinExistence type="inferred from homology"/>
<keyword evidence="12 24" id="KW-0812">Transmembrane</keyword>
<evidence type="ECO:0000256" key="11">
    <source>
        <dbReference type="ARBA" id="ARBA00022660"/>
    </source>
</evidence>
<feature type="transmembrane region" description="Helical" evidence="25">
    <location>
        <begin position="55"/>
        <end position="81"/>
    </location>
</feature>
<sequence length="511" mass="56636">MRQWLFSTNHKDIGTLYFIFGAWSGMVGTSLSILIRLELGHPGSLIGDDQIYNVIVTAHAFVMIFFMVMPILIGGFGNWLVPLMLGAPDMAFPRMNNMSFWLLPPSLTLLLSSSMVENGAGTGWTVYPPLSSNIAHAGASVDLAIFSLHLAGISSILGAVNFITTVINMRSEGISLDRMPLFVWSVIITAILLLLSLPVLAGAITMLLTDRNLNTSFFDPAGGGDPILYQHLFWFFGHPEVYILILPGFGMISHIISQESGKKETFGALGMIYAMLAIGLLGFVVWAHHMFTVGMDVDTRAYFTSATMIIAVPTGIKIFSWLATLHGTQINNSPSMLWALGFVFLFTVGGLTGVVLANSSIDIVLHDTYYVVAHFHYVLSMGAVFAIMAGFVHWYPLFTGLTLNENMLKSQFFMMFLGVNLTFFPQHFLGLAGMPRRYSDYPDAYTSWNIVSSIGSTISFVAILYFIFIIWDSIVKNRISLYPIQLNSSIEWFQKMPPMEHSYAELPLINK</sequence>
<keyword evidence="16" id="KW-1278">Translocase</keyword>
<gene>
    <name evidence="27" type="primary">COX1</name>
</gene>
<feature type="transmembrane region" description="Helical" evidence="25">
    <location>
        <begin position="228"/>
        <end position="256"/>
    </location>
</feature>